<proteinExistence type="inferred from homology"/>
<evidence type="ECO:0000256" key="1">
    <source>
        <dbReference type="ARBA" id="ARBA00022670"/>
    </source>
</evidence>
<name>S3CPF4_GLAL2</name>
<dbReference type="EMBL" id="KE145369">
    <property type="protein sequence ID" value="EPE27585.1"/>
    <property type="molecule type" value="Genomic_DNA"/>
</dbReference>
<dbReference type="RefSeq" id="XP_008084944.1">
    <property type="nucleotide sequence ID" value="XM_008086753.1"/>
</dbReference>
<dbReference type="GO" id="GO:0034982">
    <property type="term" value="P:mitochondrial protein processing"/>
    <property type="evidence" value="ECO:0007669"/>
    <property type="project" value="TreeGrafter"/>
</dbReference>
<comment type="cofactor">
    <cofactor evidence="6">
        <name>Zn(2+)</name>
        <dbReference type="ChEBI" id="CHEBI:29105"/>
    </cofactor>
    <text evidence="6">Binds 1 zinc ion per subunit.</text>
</comment>
<dbReference type="Proteomes" id="UP000016922">
    <property type="component" value="Unassembled WGS sequence"/>
</dbReference>
<sequence>MFSRALHRLSRNVHQAPHSITPTAHARAFRRITVNSKSPSVPQLRFASSGRFPPPPPRQQYGSNPRYRTKYDPDAAGKARPLITGEQIFSQRTGIVVIALTGGSIIFYVTHLEEVPVSGRTRFICYSDESVEKEGQMAYRHVMSDYGRAILPQWDSRTKQVERVMRRLIPASGMEGVDWEVCVIDSPEANAFVIPGGKVFVFSGILPIAKNDDGLAAILGHEIAHNLARHSNEAMSSMILLQPVRWMFIFLDSTGYTGGLGRLIGDLFLDFGLMKPASRRQESEADYIGLIMMAKACYDPRAAADVWQRMETAHATDMPAWLSTHPTNKSRMDNMREWLSKADAAREQSGCAATTTYARGFEDALGGWAGFGDMNRRLRR</sequence>
<dbReference type="CDD" id="cd07331">
    <property type="entry name" value="M48C_Oma1_like"/>
    <property type="match status" value="1"/>
</dbReference>
<protein>
    <recommendedName>
        <fullName evidence="8">Peptidase M48 domain-containing protein</fullName>
    </recommendedName>
</protein>
<keyword evidence="10" id="KW-1185">Reference proteome</keyword>
<dbReference type="AlphaFoldDB" id="S3CPF4"/>
<dbReference type="OMA" id="RFNCYSE"/>
<evidence type="ECO:0000313" key="10">
    <source>
        <dbReference type="Proteomes" id="UP000016922"/>
    </source>
</evidence>
<dbReference type="eggNOG" id="KOG2661">
    <property type="taxonomic scope" value="Eukaryota"/>
</dbReference>
<dbReference type="GO" id="GO:0005743">
    <property type="term" value="C:mitochondrial inner membrane"/>
    <property type="evidence" value="ECO:0007669"/>
    <property type="project" value="TreeGrafter"/>
</dbReference>
<dbReference type="Gene3D" id="3.30.2010.10">
    <property type="entry name" value="Metalloproteases ('zincins'), catalytic domain"/>
    <property type="match status" value="1"/>
</dbReference>
<accession>S3CPF4</accession>
<dbReference type="Pfam" id="PF01435">
    <property type="entry name" value="Peptidase_M48"/>
    <property type="match status" value="1"/>
</dbReference>
<dbReference type="PANTHER" id="PTHR22726">
    <property type="entry name" value="METALLOENDOPEPTIDASE OMA1"/>
    <property type="match status" value="1"/>
</dbReference>
<dbReference type="KEGG" id="glz:GLAREA_04376"/>
<dbReference type="InterPro" id="IPR001915">
    <property type="entry name" value="Peptidase_M48"/>
</dbReference>
<dbReference type="HOGENOM" id="CLU_029002_1_0_1"/>
<feature type="region of interest" description="Disordered" evidence="7">
    <location>
        <begin position="37"/>
        <end position="76"/>
    </location>
</feature>
<reference evidence="9 10" key="1">
    <citation type="journal article" date="2013" name="BMC Genomics">
        <title>Genomics-driven discovery of the pneumocandin biosynthetic gene cluster in the fungus Glarea lozoyensis.</title>
        <authorList>
            <person name="Chen L."/>
            <person name="Yue Q."/>
            <person name="Zhang X."/>
            <person name="Xiang M."/>
            <person name="Wang C."/>
            <person name="Li S."/>
            <person name="Che Y."/>
            <person name="Ortiz-Lopez F.J."/>
            <person name="Bills G.F."/>
            <person name="Liu X."/>
            <person name="An Z."/>
        </authorList>
    </citation>
    <scope>NUCLEOTIDE SEQUENCE [LARGE SCALE GENOMIC DNA]</scope>
    <source>
        <strain evidence="10">ATCC 20868 / MF5171</strain>
    </source>
</reference>
<keyword evidence="4 6" id="KW-0862">Zinc</keyword>
<keyword evidence="5 6" id="KW-0482">Metalloprotease</keyword>
<dbReference type="InterPro" id="IPR051156">
    <property type="entry name" value="Mito/Outer_Membr_Metalloprot"/>
</dbReference>
<dbReference type="GeneID" id="19463431"/>
<evidence type="ECO:0000256" key="4">
    <source>
        <dbReference type="ARBA" id="ARBA00022833"/>
    </source>
</evidence>
<evidence type="ECO:0000256" key="5">
    <source>
        <dbReference type="ARBA" id="ARBA00023049"/>
    </source>
</evidence>
<evidence type="ECO:0000256" key="7">
    <source>
        <dbReference type="SAM" id="MobiDB-lite"/>
    </source>
</evidence>
<dbReference type="GO" id="GO:0046872">
    <property type="term" value="F:metal ion binding"/>
    <property type="evidence" value="ECO:0007669"/>
    <property type="project" value="UniProtKB-KW"/>
</dbReference>
<dbReference type="GO" id="GO:0004222">
    <property type="term" value="F:metalloendopeptidase activity"/>
    <property type="evidence" value="ECO:0007669"/>
    <property type="project" value="InterPro"/>
</dbReference>
<evidence type="ECO:0000259" key="8">
    <source>
        <dbReference type="Pfam" id="PF01435"/>
    </source>
</evidence>
<keyword evidence="2" id="KW-0479">Metal-binding</keyword>
<dbReference type="GO" id="GO:0006515">
    <property type="term" value="P:protein quality control for misfolded or incompletely synthesized proteins"/>
    <property type="evidence" value="ECO:0007669"/>
    <property type="project" value="TreeGrafter"/>
</dbReference>
<evidence type="ECO:0000256" key="3">
    <source>
        <dbReference type="ARBA" id="ARBA00022801"/>
    </source>
</evidence>
<feature type="region of interest" description="Disordered" evidence="7">
    <location>
        <begin position="1"/>
        <end position="22"/>
    </location>
</feature>
<dbReference type="OrthoDB" id="7464992at2759"/>
<comment type="similarity">
    <text evidence="6">Belongs to the peptidase M48 family.</text>
</comment>
<evidence type="ECO:0000256" key="6">
    <source>
        <dbReference type="RuleBase" id="RU003983"/>
    </source>
</evidence>
<dbReference type="STRING" id="1116229.S3CPF4"/>
<feature type="domain" description="Peptidase M48" evidence="8">
    <location>
        <begin position="156"/>
        <end position="338"/>
    </location>
</feature>
<feature type="compositionally biased region" description="Basic residues" evidence="7">
    <location>
        <begin position="1"/>
        <end position="11"/>
    </location>
</feature>
<organism evidence="9 10">
    <name type="scientific">Glarea lozoyensis (strain ATCC 20868 / MF5171)</name>
    <dbReference type="NCBI Taxonomy" id="1116229"/>
    <lineage>
        <taxon>Eukaryota</taxon>
        <taxon>Fungi</taxon>
        <taxon>Dikarya</taxon>
        <taxon>Ascomycota</taxon>
        <taxon>Pezizomycotina</taxon>
        <taxon>Leotiomycetes</taxon>
        <taxon>Helotiales</taxon>
        <taxon>Helotiaceae</taxon>
        <taxon>Glarea</taxon>
    </lineage>
</organism>
<keyword evidence="1 6" id="KW-0645">Protease</keyword>
<evidence type="ECO:0000256" key="2">
    <source>
        <dbReference type="ARBA" id="ARBA00022723"/>
    </source>
</evidence>
<keyword evidence="3 6" id="KW-0378">Hydrolase</keyword>
<gene>
    <name evidence="9" type="ORF">GLAREA_04376</name>
</gene>
<dbReference type="PANTHER" id="PTHR22726:SF1">
    <property type="entry name" value="METALLOENDOPEPTIDASE OMA1, MITOCHONDRIAL"/>
    <property type="match status" value="1"/>
</dbReference>
<evidence type="ECO:0000313" key="9">
    <source>
        <dbReference type="EMBL" id="EPE27585.1"/>
    </source>
</evidence>